<comment type="caution">
    <text evidence="2">The sequence shown here is derived from an EMBL/GenBank/DDBJ whole genome shotgun (WGS) entry which is preliminary data.</text>
</comment>
<feature type="compositionally biased region" description="Basic and acidic residues" evidence="1">
    <location>
        <begin position="96"/>
        <end position="108"/>
    </location>
</feature>
<sequence>MSPTPSRSPTPSVLEFTTPRPDETIPEYITKKPKVLEYLGRYSEDEEEKATAEFKSDVEAWTTKRNEWNAEQQEEIDGRIADWEKERADAERKLAEWRAERDSRAEARRKQRETEEEEIRRETMVPEEVKSEPFEFHFSDADKQSIDMDWDSFYLSLTQPQQMVFQSGFAAGKKSAEKATTGGGGARRKGKAKETGKGITDPEEVGLGPLLPIACNKCSAQDAECRINLTAGTNFRGKNNACFRCRKRKSKCVFPDGSGDGGRSDAGSMKSKSSEGKRKAAGGKPVHLAPTVEKDLRQINRGIQLLLSVWGVDFPDSSDEGEADAEADEEEEEDREEGPSSRPSKRPASQSPKNLRKKMKSAETIPEEEEEEADKDRMEE</sequence>
<feature type="region of interest" description="Disordered" evidence="1">
    <location>
        <begin position="313"/>
        <end position="380"/>
    </location>
</feature>
<feature type="region of interest" description="Disordered" evidence="1">
    <location>
        <begin position="175"/>
        <end position="203"/>
    </location>
</feature>
<organism evidence="2 3">
    <name type="scientific">Marasmius tenuissimus</name>
    <dbReference type="NCBI Taxonomy" id="585030"/>
    <lineage>
        <taxon>Eukaryota</taxon>
        <taxon>Fungi</taxon>
        <taxon>Dikarya</taxon>
        <taxon>Basidiomycota</taxon>
        <taxon>Agaricomycotina</taxon>
        <taxon>Agaricomycetes</taxon>
        <taxon>Agaricomycetidae</taxon>
        <taxon>Agaricales</taxon>
        <taxon>Marasmiineae</taxon>
        <taxon>Marasmiaceae</taxon>
        <taxon>Marasmius</taxon>
    </lineage>
</organism>
<proteinExistence type="predicted"/>
<dbReference type="Proteomes" id="UP001437256">
    <property type="component" value="Unassembled WGS sequence"/>
</dbReference>
<dbReference type="EMBL" id="JBBXMP010000045">
    <property type="protein sequence ID" value="KAL0065588.1"/>
    <property type="molecule type" value="Genomic_DNA"/>
</dbReference>
<evidence type="ECO:0008006" key="4">
    <source>
        <dbReference type="Google" id="ProtNLM"/>
    </source>
</evidence>
<feature type="region of interest" description="Disordered" evidence="1">
    <location>
        <begin position="254"/>
        <end position="292"/>
    </location>
</feature>
<feature type="compositionally biased region" description="Low complexity" evidence="1">
    <location>
        <begin position="1"/>
        <end position="12"/>
    </location>
</feature>
<reference evidence="2 3" key="1">
    <citation type="submission" date="2024-05" db="EMBL/GenBank/DDBJ databases">
        <title>A draft genome resource for the thread blight pathogen Marasmius tenuissimus strain MS-2.</title>
        <authorList>
            <person name="Yulfo-Soto G.E."/>
            <person name="Baruah I.K."/>
            <person name="Amoako-Attah I."/>
            <person name="Bukari Y."/>
            <person name="Meinhardt L.W."/>
            <person name="Bailey B.A."/>
            <person name="Cohen S.P."/>
        </authorList>
    </citation>
    <scope>NUCLEOTIDE SEQUENCE [LARGE SCALE GENOMIC DNA]</scope>
    <source>
        <strain evidence="2 3">MS-2</strain>
    </source>
</reference>
<evidence type="ECO:0000256" key="1">
    <source>
        <dbReference type="SAM" id="MobiDB-lite"/>
    </source>
</evidence>
<accession>A0ABR2ZW03</accession>
<feature type="compositionally biased region" description="Acidic residues" evidence="1">
    <location>
        <begin position="316"/>
        <end position="336"/>
    </location>
</feature>
<feature type="region of interest" description="Disordered" evidence="1">
    <location>
        <begin position="96"/>
        <end position="126"/>
    </location>
</feature>
<evidence type="ECO:0000313" key="3">
    <source>
        <dbReference type="Proteomes" id="UP001437256"/>
    </source>
</evidence>
<gene>
    <name evidence="2" type="ORF">AAF712_007366</name>
</gene>
<keyword evidence="3" id="KW-1185">Reference proteome</keyword>
<name>A0ABR2ZW03_9AGAR</name>
<feature type="region of interest" description="Disordered" evidence="1">
    <location>
        <begin position="1"/>
        <end position="25"/>
    </location>
</feature>
<evidence type="ECO:0000313" key="2">
    <source>
        <dbReference type="EMBL" id="KAL0065588.1"/>
    </source>
</evidence>
<protein>
    <recommendedName>
        <fullName evidence="4">Zn(2)-C6 fungal-type domain-containing protein</fullName>
    </recommendedName>
</protein>